<organism evidence="3 7">
    <name type="scientific">Orbilia oligospora</name>
    <name type="common">Nematode-trapping fungus</name>
    <name type="synonym">Arthrobotrys oligospora</name>
    <dbReference type="NCBI Taxonomy" id="2813651"/>
    <lineage>
        <taxon>Eukaryota</taxon>
        <taxon>Fungi</taxon>
        <taxon>Dikarya</taxon>
        <taxon>Ascomycota</taxon>
        <taxon>Pezizomycotina</taxon>
        <taxon>Orbiliomycetes</taxon>
        <taxon>Orbiliales</taxon>
        <taxon>Orbiliaceae</taxon>
        <taxon>Orbilia</taxon>
    </lineage>
</organism>
<dbReference type="SUPFAM" id="SSF88697">
    <property type="entry name" value="PUA domain-like"/>
    <property type="match status" value="1"/>
</dbReference>
<sequence length="243" mass="27123">MDKLSSSSSSSSSSLPASSLPLQQRDIRAYMMQSRKRKASSAGEVDAARTINANSDDADIHEDDENSNTPPTAPIDQSYSLLPPSKSKPSSKSHFVISIYTRHVESILAGTKTYEFRKYPLPARDMWIYETAPVSAIRYYAVIAAPCRPGEIPEDQLHIERNRQFNDGLSGTSVPDKASKKPRKEVNWYAHRILEVWKLKEAMSLKALVEKGWIGGAPQKYAWLDIAKISDVKAELSRVEIPT</sequence>
<protein>
    <submittedName>
        <fullName evidence="3">Uncharacterized protein</fullName>
    </submittedName>
</protein>
<dbReference type="EMBL" id="JAABOE010000005">
    <property type="protein sequence ID" value="KAF3190624.1"/>
    <property type="molecule type" value="Genomic_DNA"/>
</dbReference>
<feature type="region of interest" description="Disordered" evidence="1">
    <location>
        <begin position="1"/>
        <end position="91"/>
    </location>
</feature>
<gene>
    <name evidence="4" type="ORF">TWF191_000304</name>
    <name evidence="3" type="ORF">TWF679_007007</name>
    <name evidence="2" type="ORF">TWF788_008145</name>
</gene>
<feature type="compositionally biased region" description="Acidic residues" evidence="1">
    <location>
        <begin position="56"/>
        <end position="66"/>
    </location>
</feature>
<dbReference type="Proteomes" id="UP000483672">
    <property type="component" value="Unassembled WGS sequence"/>
</dbReference>
<dbReference type="Proteomes" id="UP000614610">
    <property type="component" value="Unassembled WGS sequence"/>
</dbReference>
<evidence type="ECO:0000313" key="6">
    <source>
        <dbReference type="Proteomes" id="UP000483672"/>
    </source>
</evidence>
<evidence type="ECO:0000313" key="5">
    <source>
        <dbReference type="Proteomes" id="UP000479691"/>
    </source>
</evidence>
<proteinExistence type="predicted"/>
<feature type="compositionally biased region" description="Polar residues" evidence="1">
    <location>
        <begin position="67"/>
        <end position="79"/>
    </location>
</feature>
<evidence type="ECO:0000313" key="4">
    <source>
        <dbReference type="EMBL" id="KAF3230064.1"/>
    </source>
</evidence>
<name>A0A6G1MKW0_ORBOL</name>
<dbReference type="InterPro" id="IPR015947">
    <property type="entry name" value="PUA-like_sf"/>
</dbReference>
<accession>A0A6G1MKW0</accession>
<evidence type="ECO:0000256" key="1">
    <source>
        <dbReference type="SAM" id="MobiDB-lite"/>
    </source>
</evidence>
<dbReference type="EMBL" id="WIWT01000004">
    <property type="protein sequence ID" value="KAF3221793.1"/>
    <property type="molecule type" value="Genomic_DNA"/>
</dbReference>
<dbReference type="AlphaFoldDB" id="A0A6G1MKW0"/>
<evidence type="ECO:0000313" key="3">
    <source>
        <dbReference type="EMBL" id="KAF3221793.1"/>
    </source>
</evidence>
<feature type="compositionally biased region" description="Low complexity" evidence="1">
    <location>
        <begin position="80"/>
        <end position="91"/>
    </location>
</feature>
<dbReference type="EMBL" id="WIPF01000010">
    <property type="protein sequence ID" value="KAF3230064.1"/>
    <property type="molecule type" value="Genomic_DNA"/>
</dbReference>
<feature type="compositionally biased region" description="Low complexity" evidence="1">
    <location>
        <begin position="1"/>
        <end position="22"/>
    </location>
</feature>
<evidence type="ECO:0000313" key="7">
    <source>
        <dbReference type="Proteomes" id="UP000614610"/>
    </source>
</evidence>
<comment type="caution">
    <text evidence="3">The sequence shown here is derived from an EMBL/GenBank/DDBJ whole genome shotgun (WGS) entry which is preliminary data.</text>
</comment>
<dbReference type="Proteomes" id="UP000479691">
    <property type="component" value="Unassembled WGS sequence"/>
</dbReference>
<dbReference type="OrthoDB" id="2149705at2759"/>
<evidence type="ECO:0000313" key="2">
    <source>
        <dbReference type="EMBL" id="KAF3190624.1"/>
    </source>
</evidence>
<reference evidence="5 6" key="1">
    <citation type="submission" date="2019-06" db="EMBL/GenBank/DDBJ databases">
        <authorList>
            <person name="Palmer J.M."/>
        </authorList>
    </citation>
    <scope>NUCLEOTIDE SEQUENCE</scope>
    <source>
        <strain evidence="4 6">TWF191</strain>
        <strain evidence="3">TWF679</strain>
        <strain evidence="2 5">TWF788</strain>
    </source>
</reference>